<evidence type="ECO:0000313" key="7">
    <source>
        <dbReference type="Proteomes" id="UP000008694"/>
    </source>
</evidence>
<dbReference type="Pfam" id="PF00444">
    <property type="entry name" value="Ribosomal_L36"/>
    <property type="match status" value="1"/>
</dbReference>
<dbReference type="InterPro" id="IPR035977">
    <property type="entry name" value="Ribosomal_bL36_sp"/>
</dbReference>
<dbReference type="GO" id="GO:0006412">
    <property type="term" value="P:translation"/>
    <property type="evidence" value="ECO:0007669"/>
    <property type="project" value="InterPro"/>
</dbReference>
<accession>D7LQG4</accession>
<organism evidence="7">
    <name type="scientific">Arabidopsis lyrata subsp. lyrata</name>
    <name type="common">Lyre-leaved rock-cress</name>
    <dbReference type="NCBI Taxonomy" id="81972"/>
    <lineage>
        <taxon>Eukaryota</taxon>
        <taxon>Viridiplantae</taxon>
        <taxon>Streptophyta</taxon>
        <taxon>Embryophyta</taxon>
        <taxon>Tracheophyta</taxon>
        <taxon>Spermatophyta</taxon>
        <taxon>Magnoliopsida</taxon>
        <taxon>eudicotyledons</taxon>
        <taxon>Gunneridae</taxon>
        <taxon>Pentapetalae</taxon>
        <taxon>rosids</taxon>
        <taxon>malvids</taxon>
        <taxon>Brassicales</taxon>
        <taxon>Brassicaceae</taxon>
        <taxon>Camelineae</taxon>
        <taxon>Arabidopsis</taxon>
    </lineage>
</organism>
<dbReference type="HAMAP" id="MF_00251">
    <property type="entry name" value="Ribosomal_bL36"/>
    <property type="match status" value="1"/>
</dbReference>
<dbReference type="eggNOG" id="KOG4122">
    <property type="taxonomic scope" value="Eukaryota"/>
</dbReference>
<sequence length="65" mass="7463">MKVRSYVKQMCEFCKTVKRRGRVYIICSSVLPFLSTSKERQGFSSFAYEGIIPFPFKLHTSSCAS</sequence>
<dbReference type="GO" id="GO:0009536">
    <property type="term" value="C:plastid"/>
    <property type="evidence" value="ECO:0007669"/>
    <property type="project" value="UniProtKB-SubCell"/>
</dbReference>
<dbReference type="PANTHER" id="PTHR18804:SF16">
    <property type="entry name" value="RIBOSOMAL PROTEIN"/>
    <property type="match status" value="1"/>
</dbReference>
<dbReference type="SUPFAM" id="SSF57840">
    <property type="entry name" value="Ribosomal protein L36"/>
    <property type="match status" value="1"/>
</dbReference>
<dbReference type="NCBIfam" id="TIGR01022">
    <property type="entry name" value="rpmJ_bact"/>
    <property type="match status" value="1"/>
</dbReference>
<evidence type="ECO:0000256" key="5">
    <source>
        <dbReference type="RuleBase" id="RU000570"/>
    </source>
</evidence>
<evidence type="ECO:0000256" key="1">
    <source>
        <dbReference type="ARBA" id="ARBA00004474"/>
    </source>
</evidence>
<dbReference type="HOGENOM" id="CLU_146961_1_0_1"/>
<reference evidence="7" key="1">
    <citation type="journal article" date="2011" name="Nat. Genet.">
        <title>The Arabidopsis lyrata genome sequence and the basis of rapid genome size change.</title>
        <authorList>
            <person name="Hu T.T."/>
            <person name="Pattyn P."/>
            <person name="Bakker E.G."/>
            <person name="Cao J."/>
            <person name="Cheng J.-F."/>
            <person name="Clark R.M."/>
            <person name="Fahlgren N."/>
            <person name="Fawcett J.A."/>
            <person name="Grimwood J."/>
            <person name="Gundlach H."/>
            <person name="Haberer G."/>
            <person name="Hollister J.D."/>
            <person name="Ossowski S."/>
            <person name="Ottilar R.P."/>
            <person name="Salamov A.A."/>
            <person name="Schneeberger K."/>
            <person name="Spannagl M."/>
            <person name="Wang X."/>
            <person name="Yang L."/>
            <person name="Nasrallah M.E."/>
            <person name="Bergelson J."/>
            <person name="Carrington J.C."/>
            <person name="Gaut B.S."/>
            <person name="Schmutz J."/>
            <person name="Mayer K.F.X."/>
            <person name="Van de Peer Y."/>
            <person name="Grigoriev I.V."/>
            <person name="Nordborg M."/>
            <person name="Weigel D."/>
            <person name="Guo Y.-L."/>
        </authorList>
    </citation>
    <scope>NUCLEOTIDE SEQUENCE [LARGE SCALE GENOMIC DNA]</scope>
    <source>
        <strain evidence="7">cv. MN47</strain>
    </source>
</reference>
<dbReference type="EMBL" id="GL348717">
    <property type="protein sequence ID" value="EFH53136.1"/>
    <property type="molecule type" value="Genomic_DNA"/>
</dbReference>
<evidence type="ECO:0000313" key="6">
    <source>
        <dbReference type="EMBL" id="EFH53136.1"/>
    </source>
</evidence>
<dbReference type="GO" id="GO:0005840">
    <property type="term" value="C:ribosome"/>
    <property type="evidence" value="ECO:0007669"/>
    <property type="project" value="UniProtKB-KW"/>
</dbReference>
<dbReference type="STRING" id="81972.D7LQG4"/>
<protein>
    <recommendedName>
        <fullName evidence="5">Ribosomal protein</fullName>
    </recommendedName>
</protein>
<keyword evidence="3 5" id="KW-0689">Ribosomal protein</keyword>
<keyword evidence="4 5" id="KW-0687">Ribonucleoprotein</keyword>
<dbReference type="InterPro" id="IPR000473">
    <property type="entry name" value="Ribosomal_bL36"/>
</dbReference>
<comment type="similarity">
    <text evidence="2 5">Belongs to the bacterial ribosomal protein bL36 family.</text>
</comment>
<dbReference type="Proteomes" id="UP000008694">
    <property type="component" value="Unassembled WGS sequence"/>
</dbReference>
<evidence type="ECO:0000256" key="4">
    <source>
        <dbReference type="ARBA" id="ARBA00023274"/>
    </source>
</evidence>
<evidence type="ECO:0000256" key="2">
    <source>
        <dbReference type="ARBA" id="ARBA00007645"/>
    </source>
</evidence>
<dbReference type="GO" id="GO:1990904">
    <property type="term" value="C:ribonucleoprotein complex"/>
    <property type="evidence" value="ECO:0007669"/>
    <property type="project" value="UniProtKB-KW"/>
</dbReference>
<dbReference type="InterPro" id="IPR052010">
    <property type="entry name" value="Ribosomal_LSU_bL36"/>
</dbReference>
<dbReference type="GO" id="GO:0003735">
    <property type="term" value="F:structural constituent of ribosome"/>
    <property type="evidence" value="ECO:0007669"/>
    <property type="project" value="InterPro"/>
</dbReference>
<proteinExistence type="inferred from homology"/>
<dbReference type="Gramene" id="scaffold_500311.1">
    <property type="protein sequence ID" value="scaffold_500311.1"/>
    <property type="gene ID" value="scaffold_500311.1"/>
</dbReference>
<dbReference type="AlphaFoldDB" id="D7LQG4"/>
<evidence type="ECO:0000256" key="3">
    <source>
        <dbReference type="ARBA" id="ARBA00022980"/>
    </source>
</evidence>
<name>D7LQG4_ARALL</name>
<dbReference type="PANTHER" id="PTHR18804">
    <property type="entry name" value="RIBOSOMAL PROTEIN"/>
    <property type="match status" value="1"/>
</dbReference>
<comment type="subcellular location">
    <subcellularLocation>
        <location evidence="1">Plastid</location>
    </subcellularLocation>
</comment>
<gene>
    <name evidence="6" type="ORF">ARALYDRAFT_904607</name>
</gene>
<dbReference type="KEGG" id="aly:9311268"/>
<keyword evidence="7" id="KW-1185">Reference proteome</keyword>